<name>A0A4R2IG91_9GAMM</name>
<protein>
    <submittedName>
        <fullName evidence="2">Putative transposase</fullName>
    </submittedName>
</protein>
<dbReference type="GO" id="GO:0006313">
    <property type="term" value="P:DNA transposition"/>
    <property type="evidence" value="ECO:0007669"/>
    <property type="project" value="InterPro"/>
</dbReference>
<evidence type="ECO:0000313" key="3">
    <source>
        <dbReference type="Proteomes" id="UP000294862"/>
    </source>
</evidence>
<feature type="domain" description="Transposase IS200-like" evidence="1">
    <location>
        <begin position="1"/>
        <end position="86"/>
    </location>
</feature>
<evidence type="ECO:0000313" key="2">
    <source>
        <dbReference type="EMBL" id="TCO41745.1"/>
    </source>
</evidence>
<organism evidence="2 3">
    <name type="scientific">Dokdonella fugitiva</name>
    <dbReference type="NCBI Taxonomy" id="328517"/>
    <lineage>
        <taxon>Bacteria</taxon>
        <taxon>Pseudomonadati</taxon>
        <taxon>Pseudomonadota</taxon>
        <taxon>Gammaproteobacteria</taxon>
        <taxon>Lysobacterales</taxon>
        <taxon>Rhodanobacteraceae</taxon>
        <taxon>Dokdonella</taxon>
    </lineage>
</organism>
<dbReference type="SUPFAM" id="SSF143422">
    <property type="entry name" value="Transposase IS200-like"/>
    <property type="match status" value="1"/>
</dbReference>
<dbReference type="InterPro" id="IPR002686">
    <property type="entry name" value="Transposase_17"/>
</dbReference>
<dbReference type="EMBL" id="SLWQ01000002">
    <property type="protein sequence ID" value="TCO41745.1"/>
    <property type="molecule type" value="Genomic_DNA"/>
</dbReference>
<proteinExistence type="predicted"/>
<dbReference type="PANTHER" id="PTHR34322:SF2">
    <property type="entry name" value="TRANSPOSASE IS200-LIKE DOMAIN-CONTAINING PROTEIN"/>
    <property type="match status" value="1"/>
</dbReference>
<gene>
    <name evidence="2" type="ORF">EV148_10295</name>
</gene>
<dbReference type="SMART" id="SM01321">
    <property type="entry name" value="Y1_Tnp"/>
    <property type="match status" value="1"/>
</dbReference>
<dbReference type="Pfam" id="PF01797">
    <property type="entry name" value="Y1_Tnp"/>
    <property type="match status" value="1"/>
</dbReference>
<evidence type="ECO:0000259" key="1">
    <source>
        <dbReference type="SMART" id="SM01321"/>
    </source>
</evidence>
<dbReference type="PANTHER" id="PTHR34322">
    <property type="entry name" value="TRANSPOSASE, Y1_TNP DOMAIN-CONTAINING"/>
    <property type="match status" value="1"/>
</dbReference>
<comment type="caution">
    <text evidence="2">The sequence shown here is derived from an EMBL/GenBank/DDBJ whole genome shotgun (WGS) entry which is preliminary data.</text>
</comment>
<dbReference type="GO" id="GO:0003677">
    <property type="term" value="F:DNA binding"/>
    <property type="evidence" value="ECO:0007669"/>
    <property type="project" value="InterPro"/>
</dbReference>
<reference evidence="2 3" key="1">
    <citation type="journal article" date="2015" name="Stand. Genomic Sci.">
        <title>Genomic Encyclopedia of Bacterial and Archaeal Type Strains, Phase III: the genomes of soil and plant-associated and newly described type strains.</title>
        <authorList>
            <person name="Whitman W.B."/>
            <person name="Woyke T."/>
            <person name="Klenk H.P."/>
            <person name="Zhou Y."/>
            <person name="Lilburn T.G."/>
            <person name="Beck B.J."/>
            <person name="De Vos P."/>
            <person name="Vandamme P."/>
            <person name="Eisen J.A."/>
            <person name="Garrity G."/>
            <person name="Hugenholtz P."/>
            <person name="Kyrpides N.C."/>
        </authorList>
    </citation>
    <scope>NUCLEOTIDE SEQUENCE [LARGE SCALE GENOMIC DNA]</scope>
    <source>
        <strain evidence="2 3">A3</strain>
    </source>
</reference>
<dbReference type="Gene3D" id="3.30.70.1290">
    <property type="entry name" value="Transposase IS200-like"/>
    <property type="match status" value="1"/>
</dbReference>
<sequence length="196" mass="22336">MLREAASRYGCRIHAYVLMSNHVHLLVSPETAAGVARMMQELGRAYVSTFNARHRRSGTLWEGRYKSCLVDSETYLLRCYRYIELNPVRAAMVAAPSEHPWSSYHANAAGRDDPLVHPHAVYLALGPNVTERCVAYRALFNEAIGDEQLAEIRAYVQQQRALGNDRFQRLIETELGRCARVRPAHRPRRDAESMPE</sequence>
<keyword evidence="3" id="KW-1185">Reference proteome</keyword>
<accession>A0A4R2IG91</accession>
<dbReference type="InterPro" id="IPR036515">
    <property type="entry name" value="Transposase_17_sf"/>
</dbReference>
<dbReference type="AlphaFoldDB" id="A0A4R2IG91"/>
<dbReference type="GO" id="GO:0004803">
    <property type="term" value="F:transposase activity"/>
    <property type="evidence" value="ECO:0007669"/>
    <property type="project" value="InterPro"/>
</dbReference>
<dbReference type="Proteomes" id="UP000294862">
    <property type="component" value="Unassembled WGS sequence"/>
</dbReference>